<protein>
    <submittedName>
        <fullName evidence="1">Uncharacterized protein</fullName>
    </submittedName>
</protein>
<organism evidence="1 2">
    <name type="scientific">Catenovulum adriaticum</name>
    <dbReference type="NCBI Taxonomy" id="2984846"/>
    <lineage>
        <taxon>Bacteria</taxon>
        <taxon>Pseudomonadati</taxon>
        <taxon>Pseudomonadota</taxon>
        <taxon>Gammaproteobacteria</taxon>
        <taxon>Alteromonadales</taxon>
        <taxon>Alteromonadaceae</taxon>
        <taxon>Catenovulum</taxon>
    </lineage>
</organism>
<evidence type="ECO:0000313" key="1">
    <source>
        <dbReference type="EMBL" id="WAJ70204.1"/>
    </source>
</evidence>
<keyword evidence="2" id="KW-1185">Reference proteome</keyword>
<dbReference type="RefSeq" id="WP_268074508.1">
    <property type="nucleotide sequence ID" value="NZ_CP109965.1"/>
</dbReference>
<reference evidence="1" key="1">
    <citation type="submission" date="2022-10" db="EMBL/GenBank/DDBJ databases">
        <title>Catenovulum adriacola sp. nov. isolated in the Harbour of Susak.</title>
        <authorList>
            <person name="Schoch T."/>
            <person name="Reich S.J."/>
            <person name="Stoeferle S."/>
            <person name="Flaiz M."/>
            <person name="Kazda M."/>
            <person name="Riedel C.U."/>
            <person name="Duerre P."/>
        </authorList>
    </citation>
    <scope>NUCLEOTIDE SEQUENCE</scope>
    <source>
        <strain evidence="1">TS8</strain>
    </source>
</reference>
<gene>
    <name evidence="1" type="ORF">OLW01_13835</name>
</gene>
<dbReference type="Proteomes" id="UP001163726">
    <property type="component" value="Chromosome"/>
</dbReference>
<sequence length="94" mass="10728">MVPIFALEVDLVCEGYAYNSGLVLLLWASLNKDRAGRSSVGWVEQSESQHFYLICHNVGCASGLPQPTIERKFELRKWQLINLWDSMLIAYPKI</sequence>
<evidence type="ECO:0000313" key="2">
    <source>
        <dbReference type="Proteomes" id="UP001163726"/>
    </source>
</evidence>
<accession>A0ABY7APG5</accession>
<dbReference type="EMBL" id="CP109965">
    <property type="protein sequence ID" value="WAJ70204.1"/>
    <property type="molecule type" value="Genomic_DNA"/>
</dbReference>
<proteinExistence type="predicted"/>
<name>A0ABY7APG5_9ALTE</name>